<feature type="region of interest" description="Disordered" evidence="1">
    <location>
        <begin position="71"/>
        <end position="97"/>
    </location>
</feature>
<reference evidence="3" key="1">
    <citation type="submission" date="2022-04" db="EMBL/GenBank/DDBJ databases">
        <title>A functionally conserved STORR gene fusion in Papaver species that diverged 16.8 million years ago.</title>
        <authorList>
            <person name="Catania T."/>
        </authorList>
    </citation>
    <scope>NUCLEOTIDE SEQUENCE</scope>
    <source>
        <strain evidence="3">S-188037</strain>
    </source>
</reference>
<comment type="caution">
    <text evidence="3">The sequence shown here is derived from an EMBL/GenBank/DDBJ whole genome shotgun (WGS) entry which is preliminary data.</text>
</comment>
<proteinExistence type="predicted"/>
<evidence type="ECO:0000256" key="2">
    <source>
        <dbReference type="SAM" id="SignalP"/>
    </source>
</evidence>
<feature type="signal peptide" evidence="2">
    <location>
        <begin position="1"/>
        <end position="27"/>
    </location>
</feature>
<sequence>MEMTLEMKLAMDWLLFLLDLEVDLTLSKDYLKGAIVHDLTRASNLKEFDRGLISYMWLSFVFSGINIKQSSKAKDTARRKKGKTELGLSDQRKRSSY</sequence>
<protein>
    <submittedName>
        <fullName evidence="3">Uncharacterized protein</fullName>
    </submittedName>
</protein>
<evidence type="ECO:0000313" key="3">
    <source>
        <dbReference type="EMBL" id="KAI3861405.1"/>
    </source>
</evidence>
<keyword evidence="4" id="KW-1185">Reference proteome</keyword>
<name>A0AAD4S3I2_9MAGN</name>
<evidence type="ECO:0000313" key="4">
    <source>
        <dbReference type="Proteomes" id="UP001202328"/>
    </source>
</evidence>
<gene>
    <name evidence="3" type="ORF">MKW98_000357</name>
</gene>
<dbReference type="EMBL" id="JAJJMB010014260">
    <property type="protein sequence ID" value="KAI3861405.1"/>
    <property type="molecule type" value="Genomic_DNA"/>
</dbReference>
<accession>A0AAD4S3I2</accession>
<dbReference type="Proteomes" id="UP001202328">
    <property type="component" value="Unassembled WGS sequence"/>
</dbReference>
<organism evidence="3 4">
    <name type="scientific">Papaver atlanticum</name>
    <dbReference type="NCBI Taxonomy" id="357466"/>
    <lineage>
        <taxon>Eukaryota</taxon>
        <taxon>Viridiplantae</taxon>
        <taxon>Streptophyta</taxon>
        <taxon>Embryophyta</taxon>
        <taxon>Tracheophyta</taxon>
        <taxon>Spermatophyta</taxon>
        <taxon>Magnoliopsida</taxon>
        <taxon>Ranunculales</taxon>
        <taxon>Papaveraceae</taxon>
        <taxon>Papaveroideae</taxon>
        <taxon>Papaver</taxon>
    </lineage>
</organism>
<keyword evidence="2" id="KW-0732">Signal</keyword>
<feature type="chain" id="PRO_5042131355" evidence="2">
    <location>
        <begin position="28"/>
        <end position="97"/>
    </location>
</feature>
<evidence type="ECO:0000256" key="1">
    <source>
        <dbReference type="SAM" id="MobiDB-lite"/>
    </source>
</evidence>
<dbReference type="AlphaFoldDB" id="A0AAD4S3I2"/>